<dbReference type="PROSITE" id="PS50949">
    <property type="entry name" value="HTH_GNTR"/>
    <property type="match status" value="1"/>
</dbReference>
<gene>
    <name evidence="5" type="ORF">RSA3_17520</name>
</gene>
<dbReference type="AlphaFoldDB" id="A0A147F2H2"/>
<evidence type="ECO:0000259" key="4">
    <source>
        <dbReference type="PROSITE" id="PS50949"/>
    </source>
</evidence>
<dbReference type="CDD" id="cd07377">
    <property type="entry name" value="WHTH_GntR"/>
    <property type="match status" value="1"/>
</dbReference>
<comment type="caution">
    <text evidence="5">The sequence shown here is derived from an EMBL/GenBank/DDBJ whole genome shotgun (WGS) entry which is preliminary data.</text>
</comment>
<dbReference type="GO" id="GO:0003700">
    <property type="term" value="F:DNA-binding transcription factor activity"/>
    <property type="evidence" value="ECO:0007669"/>
    <property type="project" value="InterPro"/>
</dbReference>
<evidence type="ECO:0000313" key="6">
    <source>
        <dbReference type="Proteomes" id="UP000072189"/>
    </source>
</evidence>
<protein>
    <submittedName>
        <fullName evidence="5">GntR family transcriptional regulator</fullName>
    </submittedName>
</protein>
<keyword evidence="3" id="KW-0804">Transcription</keyword>
<dbReference type="SMART" id="SM00345">
    <property type="entry name" value="HTH_GNTR"/>
    <property type="match status" value="1"/>
</dbReference>
<dbReference type="PANTHER" id="PTHR38445:SF9">
    <property type="entry name" value="HTH-TYPE TRANSCRIPTIONAL REPRESSOR YTRA"/>
    <property type="match status" value="1"/>
</dbReference>
<keyword evidence="1" id="KW-0805">Transcription regulation</keyword>
<dbReference type="PATRIC" id="fig|2033.4.peg.1696"/>
<keyword evidence="2" id="KW-0238">DNA-binding</keyword>
<evidence type="ECO:0000256" key="1">
    <source>
        <dbReference type="ARBA" id="ARBA00023015"/>
    </source>
</evidence>
<dbReference type="EMBL" id="LDRV01000145">
    <property type="protein sequence ID" value="KTS05408.1"/>
    <property type="molecule type" value="Genomic_DNA"/>
</dbReference>
<dbReference type="InterPro" id="IPR036388">
    <property type="entry name" value="WH-like_DNA-bd_sf"/>
</dbReference>
<dbReference type="InterPro" id="IPR000524">
    <property type="entry name" value="Tscrpt_reg_HTH_GntR"/>
</dbReference>
<evidence type="ECO:0000256" key="3">
    <source>
        <dbReference type="ARBA" id="ARBA00023163"/>
    </source>
</evidence>
<dbReference type="InterPro" id="IPR036390">
    <property type="entry name" value="WH_DNA-bd_sf"/>
</dbReference>
<dbReference type="GO" id="GO:0003677">
    <property type="term" value="F:DNA binding"/>
    <property type="evidence" value="ECO:0007669"/>
    <property type="project" value="UniProtKB-KW"/>
</dbReference>
<feature type="domain" description="HTH gntR-type" evidence="4">
    <location>
        <begin position="14"/>
        <end position="82"/>
    </location>
</feature>
<accession>A0A147F2H2</accession>
<dbReference type="OrthoDB" id="4307011at2"/>
<reference evidence="5 6" key="1">
    <citation type="journal article" date="2016" name="Front. Microbiol.">
        <title>Genomic Resource of Rice Seed Associated Bacteria.</title>
        <authorList>
            <person name="Midha S."/>
            <person name="Bansal K."/>
            <person name="Sharma S."/>
            <person name="Kumar N."/>
            <person name="Patil P.P."/>
            <person name="Chaudhry V."/>
            <person name="Patil P.B."/>
        </authorList>
    </citation>
    <scope>NUCLEOTIDE SEQUENCE [LARGE SCALE GENOMIC DNA]</scope>
    <source>
        <strain evidence="5 6">RSA3</strain>
    </source>
</reference>
<dbReference type="Pfam" id="PF00392">
    <property type="entry name" value="GntR"/>
    <property type="match status" value="1"/>
</dbReference>
<name>A0A147F2H2_MICTE</name>
<dbReference type="PANTHER" id="PTHR38445">
    <property type="entry name" value="HTH-TYPE TRANSCRIPTIONAL REPRESSOR YTRA"/>
    <property type="match status" value="1"/>
</dbReference>
<evidence type="ECO:0000313" key="5">
    <source>
        <dbReference type="EMBL" id="KTS05408.1"/>
    </source>
</evidence>
<dbReference type="Gene3D" id="1.10.10.10">
    <property type="entry name" value="Winged helix-like DNA-binding domain superfamily/Winged helix DNA-binding domain"/>
    <property type="match status" value="1"/>
</dbReference>
<evidence type="ECO:0000256" key="2">
    <source>
        <dbReference type="ARBA" id="ARBA00023125"/>
    </source>
</evidence>
<dbReference type="SUPFAM" id="SSF46785">
    <property type="entry name" value="Winged helix' DNA-binding domain"/>
    <property type="match status" value="1"/>
</dbReference>
<dbReference type="Proteomes" id="UP000072189">
    <property type="component" value="Unassembled WGS sequence"/>
</dbReference>
<sequence length="121" mass="12555">MSGMDIRVDATSPTPPYEQVRAQIIAGIENGSTVAGTRLPPVRTLATDLGLAANTVARAYKELEEAGYVETRGRAGTVVRGTDSASARAAEAARAYADTVRRLGIAPDDAVELVRAALADG</sequence>
<organism evidence="5 6">
    <name type="scientific">Microbacterium testaceum</name>
    <name type="common">Aureobacterium testaceum</name>
    <name type="synonym">Brevibacterium testaceum</name>
    <dbReference type="NCBI Taxonomy" id="2033"/>
    <lineage>
        <taxon>Bacteria</taxon>
        <taxon>Bacillati</taxon>
        <taxon>Actinomycetota</taxon>
        <taxon>Actinomycetes</taxon>
        <taxon>Micrococcales</taxon>
        <taxon>Microbacteriaceae</taxon>
        <taxon>Microbacterium</taxon>
    </lineage>
</organism>
<proteinExistence type="predicted"/>